<keyword evidence="4" id="KW-1185">Reference proteome</keyword>
<evidence type="ECO:0008006" key="5">
    <source>
        <dbReference type="Google" id="ProtNLM"/>
    </source>
</evidence>
<evidence type="ECO:0000256" key="1">
    <source>
        <dbReference type="SAM" id="MobiDB-lite"/>
    </source>
</evidence>
<dbReference type="PROSITE" id="PS51257">
    <property type="entry name" value="PROKAR_LIPOPROTEIN"/>
    <property type="match status" value="1"/>
</dbReference>
<feature type="region of interest" description="Disordered" evidence="1">
    <location>
        <begin position="75"/>
        <end position="96"/>
    </location>
</feature>
<feature type="compositionally biased region" description="Low complexity" evidence="1">
    <location>
        <begin position="45"/>
        <end position="57"/>
    </location>
</feature>
<name>A0A7X5U3P3_9MYCO</name>
<organism evidence="3 4">
    <name type="scientific">Mycolicibacterium fluoranthenivorans</name>
    <dbReference type="NCBI Taxonomy" id="258505"/>
    <lineage>
        <taxon>Bacteria</taxon>
        <taxon>Bacillati</taxon>
        <taxon>Actinomycetota</taxon>
        <taxon>Actinomycetes</taxon>
        <taxon>Mycobacteriales</taxon>
        <taxon>Mycobacteriaceae</taxon>
        <taxon>Mycolicibacterium</taxon>
    </lineage>
</organism>
<dbReference type="AlphaFoldDB" id="A0A7X5U3P3"/>
<dbReference type="Proteomes" id="UP000547444">
    <property type="component" value="Unassembled WGS sequence"/>
</dbReference>
<dbReference type="EMBL" id="JAANOW010000003">
    <property type="protein sequence ID" value="NIH97846.1"/>
    <property type="molecule type" value="Genomic_DNA"/>
</dbReference>
<evidence type="ECO:0000256" key="2">
    <source>
        <dbReference type="SAM" id="SignalP"/>
    </source>
</evidence>
<reference evidence="3 4" key="1">
    <citation type="submission" date="2020-03" db="EMBL/GenBank/DDBJ databases">
        <title>Sequencing the genomes of 1000 actinobacteria strains.</title>
        <authorList>
            <person name="Klenk H.-P."/>
        </authorList>
    </citation>
    <scope>NUCLEOTIDE SEQUENCE [LARGE SCALE GENOMIC DNA]</scope>
    <source>
        <strain evidence="3 4">DSM 44556</strain>
    </source>
</reference>
<feature type="chain" id="PRO_5031011134" description="Lipoprotein LpqN" evidence="2">
    <location>
        <begin position="29"/>
        <end position="211"/>
    </location>
</feature>
<protein>
    <recommendedName>
        <fullName evidence="5">Lipoprotein LpqN</fullName>
    </recommendedName>
</protein>
<feature type="compositionally biased region" description="Polar residues" evidence="1">
    <location>
        <begin position="79"/>
        <end position="89"/>
    </location>
</feature>
<gene>
    <name evidence="3" type="ORF">FHU31_004852</name>
</gene>
<accession>A0A7X5U3P3</accession>
<evidence type="ECO:0000313" key="3">
    <source>
        <dbReference type="EMBL" id="NIH97846.1"/>
    </source>
</evidence>
<dbReference type="RefSeq" id="WP_208411350.1">
    <property type="nucleotide sequence ID" value="NZ_JAANOW010000003.1"/>
</dbReference>
<feature type="signal peptide" evidence="2">
    <location>
        <begin position="1"/>
        <end position="28"/>
    </location>
</feature>
<feature type="region of interest" description="Disordered" evidence="1">
    <location>
        <begin position="36"/>
        <end position="59"/>
    </location>
</feature>
<keyword evidence="2" id="KW-0732">Signal</keyword>
<proteinExistence type="predicted"/>
<evidence type="ECO:0000313" key="4">
    <source>
        <dbReference type="Proteomes" id="UP000547444"/>
    </source>
</evidence>
<sequence>MRRFIVPTVVPTVLSALTAFLISGCAGTDGSTPAATSLPGFPAQPSSSTTTPSSKSKVAPQYERLLITADDLSDEQDTFHQQSAQSQPDGQPGASAFFVNDKDDRAISTVVLIYPDAATAAATLKQAEATLPSLVAGGTPQPIAVGNGGVVVKGAKPAEDKSVTLMFFTVDRALVRLEFQSAIGDVTTDQFITNVGKMQAIALRTGLATQP</sequence>
<comment type="caution">
    <text evidence="3">The sequence shown here is derived from an EMBL/GenBank/DDBJ whole genome shotgun (WGS) entry which is preliminary data.</text>
</comment>